<accession>A0A927CT41</accession>
<name>A0A927CT41_9BACL</name>
<dbReference type="RefSeq" id="WP_190868134.1">
    <property type="nucleotide sequence ID" value="NZ_JACXIY010000069.1"/>
</dbReference>
<reference evidence="2" key="1">
    <citation type="submission" date="2020-09" db="EMBL/GenBank/DDBJ databases">
        <title>A novel bacterium of genus Paenibacillus, isolated from South China Sea.</title>
        <authorList>
            <person name="Huang H."/>
            <person name="Mo K."/>
            <person name="Hu Y."/>
        </authorList>
    </citation>
    <scope>NUCLEOTIDE SEQUENCE</scope>
    <source>
        <strain evidence="2">IB182493</strain>
    </source>
</reference>
<keyword evidence="1" id="KW-0812">Transmembrane</keyword>
<dbReference type="AlphaFoldDB" id="A0A927CT41"/>
<evidence type="ECO:0000313" key="2">
    <source>
        <dbReference type="EMBL" id="MBD2872955.1"/>
    </source>
</evidence>
<dbReference type="Proteomes" id="UP000632125">
    <property type="component" value="Unassembled WGS sequence"/>
</dbReference>
<keyword evidence="1" id="KW-1133">Transmembrane helix</keyword>
<sequence>MLYIIGGGLFIAVAVLAFKRAGVALAWSKGVLIGGALCLIANIALAANMASNADPIRNDGLTVPNPIAYSIIGEDGWSLDRFELLFDQSIVATLAVVVLFVVVTAAEAKARRKG</sequence>
<protein>
    <submittedName>
        <fullName evidence="2">Uncharacterized protein</fullName>
    </submittedName>
</protein>
<keyword evidence="1" id="KW-0472">Membrane</keyword>
<dbReference type="EMBL" id="JACXIY010000069">
    <property type="protein sequence ID" value="MBD2872955.1"/>
    <property type="molecule type" value="Genomic_DNA"/>
</dbReference>
<proteinExistence type="predicted"/>
<organism evidence="2 3">
    <name type="scientific">Paenibacillus arenilitoris</name>
    <dbReference type="NCBI Taxonomy" id="2772299"/>
    <lineage>
        <taxon>Bacteria</taxon>
        <taxon>Bacillati</taxon>
        <taxon>Bacillota</taxon>
        <taxon>Bacilli</taxon>
        <taxon>Bacillales</taxon>
        <taxon>Paenibacillaceae</taxon>
        <taxon>Paenibacillus</taxon>
    </lineage>
</organism>
<comment type="caution">
    <text evidence="2">The sequence shown here is derived from an EMBL/GenBank/DDBJ whole genome shotgun (WGS) entry which is preliminary data.</text>
</comment>
<evidence type="ECO:0000313" key="3">
    <source>
        <dbReference type="Proteomes" id="UP000632125"/>
    </source>
</evidence>
<keyword evidence="3" id="KW-1185">Reference proteome</keyword>
<feature type="transmembrane region" description="Helical" evidence="1">
    <location>
        <begin position="89"/>
        <end position="108"/>
    </location>
</feature>
<gene>
    <name evidence="2" type="ORF">IDH41_30790</name>
</gene>
<evidence type="ECO:0000256" key="1">
    <source>
        <dbReference type="SAM" id="Phobius"/>
    </source>
</evidence>